<dbReference type="STRING" id="448385.sce0263"/>
<keyword evidence="4" id="KW-0408">Iron</keyword>
<dbReference type="HOGENOM" id="CLU_756366_0_0_7"/>
<dbReference type="InterPro" id="IPR058240">
    <property type="entry name" value="rSAM_sf"/>
</dbReference>
<dbReference type="SUPFAM" id="SSF102114">
    <property type="entry name" value="Radical SAM enzymes"/>
    <property type="match status" value="1"/>
</dbReference>
<dbReference type="Pfam" id="PF04055">
    <property type="entry name" value="Radical_SAM"/>
    <property type="match status" value="1"/>
</dbReference>
<proteinExistence type="predicted"/>
<dbReference type="KEGG" id="scl:sce0263"/>
<dbReference type="eggNOG" id="COG2896">
    <property type="taxonomic scope" value="Bacteria"/>
</dbReference>
<evidence type="ECO:0000256" key="1">
    <source>
        <dbReference type="ARBA" id="ARBA00001966"/>
    </source>
</evidence>
<keyword evidence="3" id="KW-0479">Metal-binding</keyword>
<evidence type="ECO:0000259" key="6">
    <source>
        <dbReference type="PROSITE" id="PS51918"/>
    </source>
</evidence>
<dbReference type="GO" id="GO:0003824">
    <property type="term" value="F:catalytic activity"/>
    <property type="evidence" value="ECO:0007669"/>
    <property type="project" value="InterPro"/>
</dbReference>
<dbReference type="AlphaFoldDB" id="A9GQC3"/>
<keyword evidence="2" id="KW-0949">S-adenosyl-L-methionine</keyword>
<dbReference type="InterPro" id="IPR013785">
    <property type="entry name" value="Aldolase_TIM"/>
</dbReference>
<evidence type="ECO:0000256" key="5">
    <source>
        <dbReference type="ARBA" id="ARBA00023014"/>
    </source>
</evidence>
<keyword evidence="5" id="KW-0411">Iron-sulfur</keyword>
<name>A9GQC3_SORC5</name>
<dbReference type="SFLD" id="SFLDS00029">
    <property type="entry name" value="Radical_SAM"/>
    <property type="match status" value="1"/>
</dbReference>
<reference evidence="7 8" key="1">
    <citation type="journal article" date="2007" name="Nat. Biotechnol.">
        <title>Complete genome sequence of the myxobacterium Sorangium cellulosum.</title>
        <authorList>
            <person name="Schneiker S."/>
            <person name="Perlova O."/>
            <person name="Kaiser O."/>
            <person name="Gerth K."/>
            <person name="Alici A."/>
            <person name="Altmeyer M.O."/>
            <person name="Bartels D."/>
            <person name="Bekel T."/>
            <person name="Beyer S."/>
            <person name="Bode E."/>
            <person name="Bode H.B."/>
            <person name="Bolten C.J."/>
            <person name="Choudhuri J.V."/>
            <person name="Doss S."/>
            <person name="Elnakady Y.A."/>
            <person name="Frank B."/>
            <person name="Gaigalat L."/>
            <person name="Goesmann A."/>
            <person name="Groeger C."/>
            <person name="Gross F."/>
            <person name="Jelsbak L."/>
            <person name="Jelsbak L."/>
            <person name="Kalinowski J."/>
            <person name="Kegler C."/>
            <person name="Knauber T."/>
            <person name="Konietzny S."/>
            <person name="Kopp M."/>
            <person name="Krause L."/>
            <person name="Krug D."/>
            <person name="Linke B."/>
            <person name="Mahmud T."/>
            <person name="Martinez-Arias R."/>
            <person name="McHardy A.C."/>
            <person name="Merai M."/>
            <person name="Meyer F."/>
            <person name="Mormann S."/>
            <person name="Munoz-Dorado J."/>
            <person name="Perez J."/>
            <person name="Pradella S."/>
            <person name="Rachid S."/>
            <person name="Raddatz G."/>
            <person name="Rosenau F."/>
            <person name="Rueckert C."/>
            <person name="Sasse F."/>
            <person name="Scharfe M."/>
            <person name="Schuster S.C."/>
            <person name="Suen G."/>
            <person name="Treuner-Lange A."/>
            <person name="Velicer G.J."/>
            <person name="Vorholter F.-J."/>
            <person name="Weissman K.J."/>
            <person name="Welch R.D."/>
            <person name="Wenzel S.C."/>
            <person name="Whitworth D.E."/>
            <person name="Wilhelm S."/>
            <person name="Wittmann C."/>
            <person name="Bloecker H."/>
            <person name="Puehler A."/>
            <person name="Mueller R."/>
        </authorList>
    </citation>
    <scope>NUCLEOTIDE SEQUENCE [LARGE SCALE GENOMIC DNA]</scope>
    <source>
        <strain evidence="8">So ce56</strain>
    </source>
</reference>
<evidence type="ECO:0000313" key="8">
    <source>
        <dbReference type="Proteomes" id="UP000002139"/>
    </source>
</evidence>
<dbReference type="InterPro" id="IPR050377">
    <property type="entry name" value="Radical_SAM_PqqE_MftC-like"/>
</dbReference>
<dbReference type="GO" id="GO:0051536">
    <property type="term" value="F:iron-sulfur cluster binding"/>
    <property type="evidence" value="ECO:0007669"/>
    <property type="project" value="UniProtKB-KW"/>
</dbReference>
<dbReference type="PANTHER" id="PTHR11228">
    <property type="entry name" value="RADICAL SAM DOMAIN PROTEIN"/>
    <property type="match status" value="1"/>
</dbReference>
<protein>
    <submittedName>
        <fullName evidence="7">Probable molybdenum cofactor biosynthesis protein A</fullName>
    </submittedName>
</protein>
<comment type="cofactor">
    <cofactor evidence="1">
        <name>[4Fe-4S] cluster</name>
        <dbReference type="ChEBI" id="CHEBI:49883"/>
    </cofactor>
</comment>
<dbReference type="Gene3D" id="3.20.20.70">
    <property type="entry name" value="Aldolase class I"/>
    <property type="match status" value="1"/>
</dbReference>
<gene>
    <name evidence="7" type="primary">moaA1</name>
    <name evidence="7" type="ordered locus">sce0263</name>
</gene>
<keyword evidence="8" id="KW-1185">Reference proteome</keyword>
<feature type="domain" description="Radical SAM core" evidence="6">
    <location>
        <begin position="11"/>
        <end position="251"/>
    </location>
</feature>
<dbReference type="PANTHER" id="PTHR11228:SF7">
    <property type="entry name" value="PQQA PEPTIDE CYCLASE"/>
    <property type="match status" value="1"/>
</dbReference>
<dbReference type="Proteomes" id="UP000002139">
    <property type="component" value="Chromosome"/>
</dbReference>
<dbReference type="EMBL" id="AM746676">
    <property type="protein sequence ID" value="CAN90420.1"/>
    <property type="molecule type" value="Genomic_DNA"/>
</dbReference>
<organism evidence="7 8">
    <name type="scientific">Sorangium cellulosum (strain So ce56)</name>
    <name type="common">Polyangium cellulosum (strain So ce56)</name>
    <dbReference type="NCBI Taxonomy" id="448385"/>
    <lineage>
        <taxon>Bacteria</taxon>
        <taxon>Pseudomonadati</taxon>
        <taxon>Myxococcota</taxon>
        <taxon>Polyangia</taxon>
        <taxon>Polyangiales</taxon>
        <taxon>Polyangiaceae</taxon>
        <taxon>Sorangium</taxon>
    </lineage>
</organism>
<accession>A9GQC3</accession>
<evidence type="ECO:0000256" key="3">
    <source>
        <dbReference type="ARBA" id="ARBA00022723"/>
    </source>
</evidence>
<dbReference type="SFLD" id="SFLDG01067">
    <property type="entry name" value="SPASM/twitch_domain_containing"/>
    <property type="match status" value="1"/>
</dbReference>
<sequence>MRFDLWGQPVEVYRNANFSIYSRQPCNAKCHFCVEELRPASRGRSLSVQKTVEDDDGRYFDAMAASLEALRPLDPTISVTGGEPSHDPRLPRILALGQAHQGRKRTLTTNGSGLLQQREGKRVIDWIVDTGIQHLNISRAHPDHDRNARLMVMKDGLRADELRSVVAAATAGGTRVRLSCVLLEGQIDAVEPIVDYLRFARSLGVDNVIFRQLMKTDPAAVVENHVVKYSDRARVRLEPLLDALSADARFSFERQIVGYYYYVEVFRFEDMDVVFEEADLAQLEETKRSGPGIVHELIFHPNARLASTWHPWDGVLGPPPSMRASLATS</sequence>
<dbReference type="InterPro" id="IPR007197">
    <property type="entry name" value="rSAM"/>
</dbReference>
<dbReference type="GO" id="GO:0046872">
    <property type="term" value="F:metal ion binding"/>
    <property type="evidence" value="ECO:0007669"/>
    <property type="project" value="UniProtKB-KW"/>
</dbReference>
<evidence type="ECO:0000313" key="7">
    <source>
        <dbReference type="EMBL" id="CAN90420.1"/>
    </source>
</evidence>
<evidence type="ECO:0000256" key="4">
    <source>
        <dbReference type="ARBA" id="ARBA00023004"/>
    </source>
</evidence>
<evidence type="ECO:0000256" key="2">
    <source>
        <dbReference type="ARBA" id="ARBA00022691"/>
    </source>
</evidence>
<dbReference type="PROSITE" id="PS51918">
    <property type="entry name" value="RADICAL_SAM"/>
    <property type="match status" value="1"/>
</dbReference>
<dbReference type="CDD" id="cd01335">
    <property type="entry name" value="Radical_SAM"/>
    <property type="match status" value="1"/>
</dbReference>